<keyword evidence="1" id="KW-0862">Zinc</keyword>
<reference evidence="4" key="1">
    <citation type="submission" date="2023-03" db="EMBL/GenBank/DDBJ databases">
        <title>Massive genome expansion in bonnet fungi (Mycena s.s.) driven by repeated elements and novel gene families across ecological guilds.</title>
        <authorList>
            <consortium name="Lawrence Berkeley National Laboratory"/>
            <person name="Harder C.B."/>
            <person name="Miyauchi S."/>
            <person name="Viragh M."/>
            <person name="Kuo A."/>
            <person name="Thoen E."/>
            <person name="Andreopoulos B."/>
            <person name="Lu D."/>
            <person name="Skrede I."/>
            <person name="Drula E."/>
            <person name="Henrissat B."/>
            <person name="Morin E."/>
            <person name="Kohler A."/>
            <person name="Barry K."/>
            <person name="LaButti K."/>
            <person name="Morin E."/>
            <person name="Salamov A."/>
            <person name="Lipzen A."/>
            <person name="Mereny Z."/>
            <person name="Hegedus B."/>
            <person name="Baldrian P."/>
            <person name="Stursova M."/>
            <person name="Weitz H."/>
            <person name="Taylor A."/>
            <person name="Grigoriev I.V."/>
            <person name="Nagy L.G."/>
            <person name="Martin F."/>
            <person name="Kauserud H."/>
        </authorList>
    </citation>
    <scope>NUCLEOTIDE SEQUENCE</scope>
    <source>
        <strain evidence="4">CBHHK200</strain>
    </source>
</reference>
<dbReference type="AlphaFoldDB" id="A0AAD6SYS3"/>
<evidence type="ECO:0000259" key="3">
    <source>
        <dbReference type="PROSITE" id="PS50157"/>
    </source>
</evidence>
<dbReference type="SMART" id="SM00355">
    <property type="entry name" value="ZnF_C2H2"/>
    <property type="match status" value="1"/>
</dbReference>
<dbReference type="Proteomes" id="UP001218188">
    <property type="component" value="Unassembled WGS sequence"/>
</dbReference>
<gene>
    <name evidence="4" type="ORF">C8F04DRAFT_1395310</name>
</gene>
<evidence type="ECO:0000256" key="2">
    <source>
        <dbReference type="SAM" id="MobiDB-lite"/>
    </source>
</evidence>
<name>A0AAD6SYS3_9AGAR</name>
<keyword evidence="5" id="KW-1185">Reference proteome</keyword>
<accession>A0AAD6SYS3</accession>
<protein>
    <recommendedName>
        <fullName evidence="3">C2H2-type domain-containing protein</fullName>
    </recommendedName>
</protein>
<evidence type="ECO:0000313" key="4">
    <source>
        <dbReference type="EMBL" id="KAJ7034758.1"/>
    </source>
</evidence>
<sequence>MQATVVERSIFGDSSNEMSVESPKSQNIIDAEAELYNLFIKFHTSLGAPHEFDTSVINDYVPSEPETFASAALRRHDRQHGVRHYRLPSSSSFTFPKYPTLNENEPNMPMGLVPVPTRQSFESKVFGLEKDEAPPVIRFPLTPNLWALPIVDAPVGIRPQSLLIRPTAAAVSVSVATHPAGGNSAQSPPTPTLSPSRLTIKLPSRAQNGAPPPPLSFTPSQPSPDYCAPQDNVKKRKALNPPAPRNPKKSTVVPRALLPAPDPPRKPALRCGIDGCSETFDDQTNLHRHQQRHLRSRQRSSCAGCPAVYGTAEELQTHLAQSPECTSENAARLLQAFYLQPEIIAINPATATQNELMGYWTQFVQMVTLHISQKYRN</sequence>
<evidence type="ECO:0000313" key="5">
    <source>
        <dbReference type="Proteomes" id="UP001218188"/>
    </source>
</evidence>
<organism evidence="4 5">
    <name type="scientific">Mycena alexandri</name>
    <dbReference type="NCBI Taxonomy" id="1745969"/>
    <lineage>
        <taxon>Eukaryota</taxon>
        <taxon>Fungi</taxon>
        <taxon>Dikarya</taxon>
        <taxon>Basidiomycota</taxon>
        <taxon>Agaricomycotina</taxon>
        <taxon>Agaricomycetes</taxon>
        <taxon>Agaricomycetidae</taxon>
        <taxon>Agaricales</taxon>
        <taxon>Marasmiineae</taxon>
        <taxon>Mycenaceae</taxon>
        <taxon>Mycena</taxon>
    </lineage>
</organism>
<dbReference type="EMBL" id="JARJCM010000055">
    <property type="protein sequence ID" value="KAJ7034758.1"/>
    <property type="molecule type" value="Genomic_DNA"/>
</dbReference>
<comment type="caution">
    <text evidence="4">The sequence shown here is derived from an EMBL/GenBank/DDBJ whole genome shotgun (WGS) entry which is preliminary data.</text>
</comment>
<proteinExistence type="predicted"/>
<dbReference type="PROSITE" id="PS00028">
    <property type="entry name" value="ZINC_FINGER_C2H2_1"/>
    <property type="match status" value="1"/>
</dbReference>
<dbReference type="PROSITE" id="PS50157">
    <property type="entry name" value="ZINC_FINGER_C2H2_2"/>
    <property type="match status" value="1"/>
</dbReference>
<dbReference type="Gene3D" id="3.30.160.60">
    <property type="entry name" value="Classic Zinc Finger"/>
    <property type="match status" value="1"/>
</dbReference>
<dbReference type="Pfam" id="PF00096">
    <property type="entry name" value="zf-C2H2"/>
    <property type="match status" value="1"/>
</dbReference>
<keyword evidence="1" id="KW-0479">Metal-binding</keyword>
<feature type="domain" description="C2H2-type" evidence="3">
    <location>
        <begin position="269"/>
        <end position="298"/>
    </location>
</feature>
<keyword evidence="1" id="KW-0863">Zinc-finger</keyword>
<dbReference type="InterPro" id="IPR013087">
    <property type="entry name" value="Znf_C2H2_type"/>
</dbReference>
<feature type="region of interest" description="Disordered" evidence="2">
    <location>
        <begin position="203"/>
        <end position="268"/>
    </location>
</feature>
<evidence type="ECO:0000256" key="1">
    <source>
        <dbReference type="PROSITE-ProRule" id="PRU00042"/>
    </source>
</evidence>
<dbReference type="GO" id="GO:0008270">
    <property type="term" value="F:zinc ion binding"/>
    <property type="evidence" value="ECO:0007669"/>
    <property type="project" value="UniProtKB-KW"/>
</dbReference>
<feature type="region of interest" description="Disordered" evidence="2">
    <location>
        <begin position="178"/>
        <end position="197"/>
    </location>
</feature>